<keyword evidence="3" id="KW-1185">Reference proteome</keyword>
<dbReference type="CDD" id="cd00267">
    <property type="entry name" value="ABC_ATPase"/>
    <property type="match status" value="1"/>
</dbReference>
<evidence type="ECO:0000256" key="1">
    <source>
        <dbReference type="SAM" id="Coils"/>
    </source>
</evidence>
<protein>
    <submittedName>
        <fullName evidence="2">1900_t:CDS:1</fullName>
    </submittedName>
</protein>
<dbReference type="Gene3D" id="3.40.50.300">
    <property type="entry name" value="P-loop containing nucleotide triphosphate hydrolases"/>
    <property type="match status" value="1"/>
</dbReference>
<dbReference type="Proteomes" id="UP000789508">
    <property type="component" value="Unassembled WGS sequence"/>
</dbReference>
<proteinExistence type="predicted"/>
<keyword evidence="1" id="KW-0175">Coiled coil</keyword>
<dbReference type="Gene3D" id="3.30.572.10">
    <property type="entry name" value="Thymidylate synthase/dCMP hydroxymethylase domain"/>
    <property type="match status" value="1"/>
</dbReference>
<comment type="caution">
    <text evidence="2">The sequence shown here is derived from an EMBL/GenBank/DDBJ whole genome shotgun (WGS) entry which is preliminary data.</text>
</comment>
<gene>
    <name evidence="2" type="ORF">ALEPTO_LOCUS7753</name>
</gene>
<organism evidence="2 3">
    <name type="scientific">Ambispora leptoticha</name>
    <dbReference type="NCBI Taxonomy" id="144679"/>
    <lineage>
        <taxon>Eukaryota</taxon>
        <taxon>Fungi</taxon>
        <taxon>Fungi incertae sedis</taxon>
        <taxon>Mucoromycota</taxon>
        <taxon>Glomeromycotina</taxon>
        <taxon>Glomeromycetes</taxon>
        <taxon>Archaeosporales</taxon>
        <taxon>Ambisporaceae</taxon>
        <taxon>Ambispora</taxon>
    </lineage>
</organism>
<dbReference type="SUPFAM" id="SSF55831">
    <property type="entry name" value="Thymidylate synthase/dCMP hydroxymethylase"/>
    <property type="match status" value="1"/>
</dbReference>
<dbReference type="InterPro" id="IPR036926">
    <property type="entry name" value="Thymidate_synth/dCMP_Mease_sf"/>
</dbReference>
<evidence type="ECO:0000313" key="2">
    <source>
        <dbReference type="EMBL" id="CAG8592130.1"/>
    </source>
</evidence>
<dbReference type="InterPro" id="IPR027417">
    <property type="entry name" value="P-loop_NTPase"/>
</dbReference>
<dbReference type="AlphaFoldDB" id="A0A9N9C7N4"/>
<dbReference type="EMBL" id="CAJVPS010003621">
    <property type="protein sequence ID" value="CAG8592130.1"/>
    <property type="molecule type" value="Genomic_DNA"/>
</dbReference>
<feature type="coiled-coil region" evidence="1">
    <location>
        <begin position="129"/>
        <end position="163"/>
    </location>
</feature>
<reference evidence="2" key="1">
    <citation type="submission" date="2021-06" db="EMBL/GenBank/DDBJ databases">
        <authorList>
            <person name="Kallberg Y."/>
            <person name="Tangrot J."/>
            <person name="Rosling A."/>
        </authorList>
    </citation>
    <scope>NUCLEOTIDE SEQUENCE</scope>
    <source>
        <strain evidence="2">FL130A</strain>
    </source>
</reference>
<accession>A0A9N9C7N4</accession>
<dbReference type="OrthoDB" id="2444696at2759"/>
<name>A0A9N9C7N4_9GLOM</name>
<sequence>MIERLKDYPYYFSAQKRLNWLLNQPERDDTQENVLIKEPVETITLKKSTIISLIMGLHQPSRVENGLSTGQKQLADLNNLFANSEDKEIFIFDEADNALDENNKKDKIKILLTMTVPSKKKNVKPEKILGDIEKHLKSIAERKKEIENNFKSKLRELENQVKENEKWFKKEWEKLEKLENHEREVIMEEIQNLNTYNKTIEKGFKDGKIDVEIMEELRKELENQTAPELEPKDYSVVKCGLIFMRVSLANYQKSETMEEFVKKIKSDKTFAEKHSELGSVYGKQWRDFNGVDQMKERWEKLDSDHKLFEGMSEPQNFSEKSDRYFLFTGRREGEFYNLAVPENHSAMT</sequence>
<evidence type="ECO:0000313" key="3">
    <source>
        <dbReference type="Proteomes" id="UP000789508"/>
    </source>
</evidence>